<evidence type="ECO:0000313" key="2">
    <source>
        <dbReference type="EMBL" id="KXH56113.1"/>
    </source>
</evidence>
<dbReference type="Proteomes" id="UP000070121">
    <property type="component" value="Unassembled WGS sequence"/>
</dbReference>
<keyword evidence="3" id="KW-1185">Reference proteome</keyword>
<dbReference type="OrthoDB" id="2565191at2759"/>
<feature type="region of interest" description="Disordered" evidence="1">
    <location>
        <begin position="1"/>
        <end position="35"/>
    </location>
</feature>
<gene>
    <name evidence="2" type="ORF">CSAL01_07145</name>
</gene>
<protein>
    <submittedName>
        <fullName evidence="2">Membrane protein</fullName>
    </submittedName>
</protein>
<organism evidence="2 3">
    <name type="scientific">Colletotrichum salicis</name>
    <dbReference type="NCBI Taxonomy" id="1209931"/>
    <lineage>
        <taxon>Eukaryota</taxon>
        <taxon>Fungi</taxon>
        <taxon>Dikarya</taxon>
        <taxon>Ascomycota</taxon>
        <taxon>Pezizomycotina</taxon>
        <taxon>Sordariomycetes</taxon>
        <taxon>Hypocreomycetidae</taxon>
        <taxon>Glomerellales</taxon>
        <taxon>Glomerellaceae</taxon>
        <taxon>Colletotrichum</taxon>
        <taxon>Colletotrichum acutatum species complex</taxon>
    </lineage>
</organism>
<dbReference type="PANTHER" id="PTHR28054:SF1">
    <property type="entry name" value="RNA POLYMERASE I-SPECIFIC TRANSCRIPTION INITIATION FACTOR RRN10"/>
    <property type="match status" value="1"/>
</dbReference>
<dbReference type="PANTHER" id="PTHR28054">
    <property type="entry name" value="RNA POLYMERASE I-SPECIFIC TRANSCRIPTION INITIATION FACTOR RRN10"/>
    <property type="match status" value="1"/>
</dbReference>
<dbReference type="GO" id="GO:0006360">
    <property type="term" value="P:transcription by RNA polymerase I"/>
    <property type="evidence" value="ECO:0007669"/>
    <property type="project" value="InterPro"/>
</dbReference>
<dbReference type="STRING" id="1209931.A0A135U6W5"/>
<name>A0A135U6W5_9PEZI</name>
<sequence>MEEQLTDSRSDIYDQSDAHDSEFVQRPTEEAKRSQRHANVYDAVAGRIIFDAALNAAVRDEKTPYAIAKPPKLTRHPLNASALAPEEVLFRRKSAPERFAEFDVYMAHGRNLADGGHTSLPDSDLLKSVHTYASYFYSALGGSKRNLSYQVGARNIDERSMDESALIALGILLEEAGKDVLGSKGDMVFTEGLESSADSDPTIQEPRAMTKTSTHSVLGHVSREAAPVGFADVGSWKRATKRQRLSDPDNA</sequence>
<accession>A0A135U6W5</accession>
<proteinExistence type="predicted"/>
<feature type="compositionally biased region" description="Basic and acidic residues" evidence="1">
    <location>
        <begin position="1"/>
        <end position="33"/>
    </location>
</feature>
<dbReference type="EMBL" id="JFFI01001672">
    <property type="protein sequence ID" value="KXH56113.1"/>
    <property type="molecule type" value="Genomic_DNA"/>
</dbReference>
<comment type="caution">
    <text evidence="2">The sequence shown here is derived from an EMBL/GenBank/DDBJ whole genome shotgun (WGS) entry which is preliminary data.</text>
</comment>
<evidence type="ECO:0000256" key="1">
    <source>
        <dbReference type="SAM" id="MobiDB-lite"/>
    </source>
</evidence>
<reference evidence="2 3" key="1">
    <citation type="submission" date="2014-02" db="EMBL/GenBank/DDBJ databases">
        <title>The genome sequence of Colletotrichum salicis CBS 607.94.</title>
        <authorList>
            <person name="Baroncelli R."/>
            <person name="Thon M.R."/>
        </authorList>
    </citation>
    <scope>NUCLEOTIDE SEQUENCE [LARGE SCALE GENOMIC DNA]</scope>
    <source>
        <strain evidence="2 3">CBS 607.94</strain>
    </source>
</reference>
<dbReference type="AlphaFoldDB" id="A0A135U6W5"/>
<dbReference type="InterPro" id="IPR022793">
    <property type="entry name" value="Rrn10"/>
</dbReference>
<evidence type="ECO:0000313" key="3">
    <source>
        <dbReference type="Proteomes" id="UP000070121"/>
    </source>
</evidence>